<feature type="chain" id="PRO_5029869032" evidence="3">
    <location>
        <begin position="21"/>
        <end position="184"/>
    </location>
</feature>
<dbReference type="AlphaFoldDB" id="A0A7K4EH93"/>
<sequence length="184" mass="19083">MQNNSLGLALLCLFAAEAVASPADLSGIDVGELGRIQSQTILLKARAELEKAEREVNDVGNAAQAPQTTHGAFPSGAASQAPDGGRQQLQHPDIPVVKAITGSSIKLQATLLFSGGVEVEAGLGRELPGGFRVQQITLDGVTLERKGQRYPLGFSNQVPVPASPQLPAMSQPAAPLPGVTQTYP</sequence>
<dbReference type="EMBL" id="AMWJ02000002">
    <property type="protein sequence ID" value="NNJ17004.1"/>
    <property type="molecule type" value="Genomic_DNA"/>
</dbReference>
<keyword evidence="3" id="KW-0732">Signal</keyword>
<dbReference type="Proteomes" id="UP000010448">
    <property type="component" value="Unassembled WGS sequence"/>
</dbReference>
<gene>
    <name evidence="4" type="primary">pilP</name>
    <name evidence="4" type="ORF">CSV86_018260</name>
</gene>
<evidence type="ECO:0000256" key="2">
    <source>
        <dbReference type="SAM" id="MobiDB-lite"/>
    </source>
</evidence>
<keyword evidence="1" id="KW-0175">Coiled coil</keyword>
<feature type="region of interest" description="Disordered" evidence="2">
    <location>
        <begin position="163"/>
        <end position="184"/>
    </location>
</feature>
<organism evidence="4 5">
    <name type="scientific">Pseudomonas bharatica CSV86</name>
    <dbReference type="NCBI Taxonomy" id="1005395"/>
    <lineage>
        <taxon>Bacteria</taxon>
        <taxon>Pseudomonadati</taxon>
        <taxon>Pseudomonadota</taxon>
        <taxon>Gammaproteobacteria</taxon>
        <taxon>Pseudomonadales</taxon>
        <taxon>Pseudomonadaceae</taxon>
        <taxon>Pseudomonas</taxon>
        <taxon>Pseudomonas bharatica</taxon>
    </lineage>
</organism>
<evidence type="ECO:0000313" key="5">
    <source>
        <dbReference type="Proteomes" id="UP000010448"/>
    </source>
</evidence>
<name>A0A7K4EH93_9PSED</name>
<proteinExistence type="predicted"/>
<feature type="signal peptide" evidence="3">
    <location>
        <begin position="1"/>
        <end position="20"/>
    </location>
</feature>
<evidence type="ECO:0000313" key="4">
    <source>
        <dbReference type="EMBL" id="NNJ17004.1"/>
    </source>
</evidence>
<dbReference type="OrthoDB" id="6997520at2"/>
<keyword evidence="5" id="KW-1185">Reference proteome</keyword>
<dbReference type="InterPro" id="IPR022753">
    <property type="entry name" value="T4SS_pilus_biogen_PilP"/>
</dbReference>
<evidence type="ECO:0000256" key="1">
    <source>
        <dbReference type="SAM" id="Coils"/>
    </source>
</evidence>
<evidence type="ECO:0000256" key="3">
    <source>
        <dbReference type="SAM" id="SignalP"/>
    </source>
</evidence>
<dbReference type="RefSeq" id="WP_080604756.1">
    <property type="nucleotide sequence ID" value="NZ_AMWJ02000002.1"/>
</dbReference>
<feature type="region of interest" description="Disordered" evidence="2">
    <location>
        <begin position="64"/>
        <end position="89"/>
    </location>
</feature>
<reference evidence="4 5" key="1">
    <citation type="journal article" date="2013" name="Genome Announc.">
        <title>Genome Sequence of Naphthalene-Degrading Soil Bacterium Pseudomonas putida CSV86.</title>
        <authorList>
            <person name="Phale P.S."/>
            <person name="Paliwal V."/>
            <person name="Raju S.C."/>
            <person name="Modak A."/>
            <person name="Purohit H.J."/>
        </authorList>
    </citation>
    <scope>NUCLEOTIDE SEQUENCE [LARGE SCALE GENOMIC DNA]</scope>
    <source>
        <strain evidence="4 5">CSV86</strain>
    </source>
</reference>
<feature type="coiled-coil region" evidence="1">
    <location>
        <begin position="35"/>
        <end position="62"/>
    </location>
</feature>
<protein>
    <submittedName>
        <fullName evidence="4">Type IV pilus biogenesis protein PilP</fullName>
    </submittedName>
</protein>
<dbReference type="NCBIfam" id="TIGR03021">
    <property type="entry name" value="pilP_fam"/>
    <property type="match status" value="1"/>
</dbReference>
<accession>A0A7K4EH93</accession>
<comment type="caution">
    <text evidence="4">The sequence shown here is derived from an EMBL/GenBank/DDBJ whole genome shotgun (WGS) entry which is preliminary data.</text>
</comment>